<gene>
    <name evidence="10" type="ORF">GCM10009067_22910</name>
</gene>
<dbReference type="AlphaFoldDB" id="A0A830EK43"/>
<evidence type="ECO:0000256" key="4">
    <source>
        <dbReference type="ARBA" id="ARBA00022989"/>
    </source>
</evidence>
<dbReference type="SUPFAM" id="SSF51735">
    <property type="entry name" value="NAD(P)-binding Rossmann-fold domains"/>
    <property type="match status" value="1"/>
</dbReference>
<reference evidence="10" key="2">
    <citation type="submission" date="2020-09" db="EMBL/GenBank/DDBJ databases">
        <authorList>
            <person name="Sun Q."/>
            <person name="Ohkuma M."/>
        </authorList>
    </citation>
    <scope>NUCLEOTIDE SEQUENCE</scope>
    <source>
        <strain evidence="10">JCM 19018</strain>
    </source>
</reference>
<keyword evidence="7 10" id="KW-0407">Ion channel</keyword>
<keyword evidence="4 8" id="KW-1133">Transmembrane helix</keyword>
<dbReference type="InterPro" id="IPR036291">
    <property type="entry name" value="NAD(P)-bd_dom_sf"/>
</dbReference>
<dbReference type="InterPro" id="IPR013099">
    <property type="entry name" value="K_chnl_dom"/>
</dbReference>
<dbReference type="InterPro" id="IPR003148">
    <property type="entry name" value="RCK_N"/>
</dbReference>
<dbReference type="PANTHER" id="PTHR43833">
    <property type="entry name" value="POTASSIUM CHANNEL PROTEIN 2-RELATED-RELATED"/>
    <property type="match status" value="1"/>
</dbReference>
<keyword evidence="6 8" id="KW-0472">Membrane</keyword>
<comment type="caution">
    <text evidence="10">The sequence shown here is derived from an EMBL/GenBank/DDBJ whole genome shotgun (WGS) entry which is preliminary data.</text>
</comment>
<feature type="transmembrane region" description="Helical" evidence="8">
    <location>
        <begin position="103"/>
        <end position="127"/>
    </location>
</feature>
<comment type="subcellular location">
    <subcellularLocation>
        <location evidence="1">Cell membrane</location>
        <topology evidence="1">Multi-pass membrane protein</topology>
    </subcellularLocation>
</comment>
<reference evidence="10" key="1">
    <citation type="journal article" date="2014" name="Int. J. Syst. Evol. Microbiol.">
        <title>Complete genome sequence of Corynebacterium casei LMG S-19264T (=DSM 44701T), isolated from a smear-ripened cheese.</title>
        <authorList>
            <consortium name="US DOE Joint Genome Institute (JGI-PGF)"/>
            <person name="Walter F."/>
            <person name="Albersmeier A."/>
            <person name="Kalinowski J."/>
            <person name="Ruckert C."/>
        </authorList>
    </citation>
    <scope>NUCLEOTIDE SEQUENCE</scope>
    <source>
        <strain evidence="10">JCM 19018</strain>
    </source>
</reference>
<dbReference type="EMBL" id="BMPD01000003">
    <property type="protein sequence ID" value="GGK70124.1"/>
    <property type="molecule type" value="Genomic_DNA"/>
</dbReference>
<feature type="transmembrane region" description="Helical" evidence="8">
    <location>
        <begin position="79"/>
        <end position="97"/>
    </location>
</feature>
<evidence type="ECO:0000313" key="11">
    <source>
        <dbReference type="Proteomes" id="UP000614221"/>
    </source>
</evidence>
<dbReference type="GO" id="GO:0005267">
    <property type="term" value="F:potassium channel activity"/>
    <property type="evidence" value="ECO:0007669"/>
    <property type="project" value="InterPro"/>
</dbReference>
<evidence type="ECO:0000256" key="2">
    <source>
        <dbReference type="ARBA" id="ARBA00022448"/>
    </source>
</evidence>
<dbReference type="InterPro" id="IPR003280">
    <property type="entry name" value="2pore_dom_K_chnl"/>
</dbReference>
<dbReference type="GO" id="GO:0005886">
    <property type="term" value="C:plasma membrane"/>
    <property type="evidence" value="ECO:0007669"/>
    <property type="project" value="UniProtKB-SubCell"/>
</dbReference>
<evidence type="ECO:0000256" key="5">
    <source>
        <dbReference type="ARBA" id="ARBA00023065"/>
    </source>
</evidence>
<sequence>MGMDRPRNWLGARATIILPVLVAVLSFVTGVVNISAVSISGPLGGLIPRSIQRTAGFTGALTGFTLLVSAIGLRRRLRIAWYATVVLLPVAAVQGLVQNSEVALPFIGTVPSSAVSVPLIVFSLLSLPVMLLNRRRFDRSVDLSTAQLAAGAALLGSLMYGTAGSYALRDEFTNLSTATDAFYYTLVTASTVGYGDVTPQSQQAKLFGMSVVVLGTASFAIALGSLLGPAIEKRLSEALGNMTDAQLDLLENHVLVLGHGDLTEPIIEELTGAIDFVVITPDTETATRLQQQDIAVLTADPSDEEPMQRAGIEEAAAVVAATNDDAQDALAVLTAQTLNPEVNIVAGATDRENIEKLRRAGADTVISPAVLGGHLIVQSALGRKGMENIADHLLDVNDEDDADI</sequence>
<feature type="transmembrane region" description="Helical" evidence="8">
    <location>
        <begin position="54"/>
        <end position="72"/>
    </location>
</feature>
<evidence type="ECO:0000256" key="8">
    <source>
        <dbReference type="SAM" id="Phobius"/>
    </source>
</evidence>
<evidence type="ECO:0000256" key="6">
    <source>
        <dbReference type="ARBA" id="ARBA00023136"/>
    </source>
</evidence>
<dbReference type="PRINTS" id="PR00169">
    <property type="entry name" value="KCHANNEL"/>
</dbReference>
<evidence type="ECO:0000313" key="10">
    <source>
        <dbReference type="EMBL" id="GGK70124.1"/>
    </source>
</evidence>
<dbReference type="SUPFAM" id="SSF81324">
    <property type="entry name" value="Voltage-gated potassium channels"/>
    <property type="match status" value="1"/>
</dbReference>
<feature type="transmembrane region" description="Helical" evidence="8">
    <location>
        <begin position="12"/>
        <end position="34"/>
    </location>
</feature>
<keyword evidence="5" id="KW-0406">Ion transport</keyword>
<evidence type="ECO:0000259" key="9">
    <source>
        <dbReference type="PROSITE" id="PS51201"/>
    </source>
</evidence>
<keyword evidence="3 8" id="KW-0812">Transmembrane</keyword>
<evidence type="ECO:0000256" key="3">
    <source>
        <dbReference type="ARBA" id="ARBA00022692"/>
    </source>
</evidence>
<proteinExistence type="predicted"/>
<dbReference type="PANTHER" id="PTHR43833:SF9">
    <property type="entry name" value="POTASSIUM CHANNEL PROTEIN YUGO-RELATED"/>
    <property type="match status" value="1"/>
</dbReference>
<evidence type="ECO:0000256" key="1">
    <source>
        <dbReference type="ARBA" id="ARBA00004651"/>
    </source>
</evidence>
<dbReference type="Proteomes" id="UP000614221">
    <property type="component" value="Unassembled WGS sequence"/>
</dbReference>
<organism evidence="10 11">
    <name type="scientific">Haloarcula sebkhae</name>
    <dbReference type="NCBI Taxonomy" id="932660"/>
    <lineage>
        <taxon>Archaea</taxon>
        <taxon>Methanobacteriati</taxon>
        <taxon>Methanobacteriota</taxon>
        <taxon>Stenosarchaea group</taxon>
        <taxon>Halobacteria</taxon>
        <taxon>Halobacteriales</taxon>
        <taxon>Haloarculaceae</taxon>
        <taxon>Haloarcula</taxon>
    </lineage>
</organism>
<dbReference type="Gene3D" id="3.40.50.720">
    <property type="entry name" value="NAD(P)-binding Rossmann-like Domain"/>
    <property type="match status" value="1"/>
</dbReference>
<dbReference type="InterPro" id="IPR050721">
    <property type="entry name" value="Trk_Ktr_HKT_K-transport"/>
</dbReference>
<evidence type="ECO:0000256" key="7">
    <source>
        <dbReference type="ARBA" id="ARBA00023303"/>
    </source>
</evidence>
<name>A0A830EK43_9EURY</name>
<feature type="domain" description="RCK N-terminal" evidence="9">
    <location>
        <begin position="251"/>
        <end position="367"/>
    </location>
</feature>
<protein>
    <submittedName>
        <fullName evidence="10">Potassium channel protein</fullName>
    </submittedName>
</protein>
<accession>A0A830EK43</accession>
<dbReference type="Gene3D" id="1.10.287.70">
    <property type="match status" value="1"/>
</dbReference>
<keyword evidence="2" id="KW-0813">Transport</keyword>
<dbReference type="Pfam" id="PF02254">
    <property type="entry name" value="TrkA_N"/>
    <property type="match status" value="1"/>
</dbReference>
<feature type="transmembrane region" description="Helical" evidence="8">
    <location>
        <begin position="206"/>
        <end position="227"/>
    </location>
</feature>
<dbReference type="PROSITE" id="PS51201">
    <property type="entry name" value="RCK_N"/>
    <property type="match status" value="1"/>
</dbReference>
<dbReference type="PRINTS" id="PR01333">
    <property type="entry name" value="2POREKCHANEL"/>
</dbReference>
<dbReference type="Pfam" id="PF07885">
    <property type="entry name" value="Ion_trans_2"/>
    <property type="match status" value="1"/>
</dbReference>